<protein>
    <submittedName>
        <fullName evidence="1">Uncharacterized protein</fullName>
    </submittedName>
</protein>
<name>A0ABU9VFY5_9BACI</name>
<dbReference type="RefSeq" id="WP_203088525.1">
    <property type="nucleotide sequence ID" value="NZ_JAEUZA010000003.1"/>
</dbReference>
<proteinExistence type="predicted"/>
<gene>
    <name evidence="1" type="ORF">MKY91_01540</name>
</gene>
<sequence>MKVYYEEIDGHLFPQWLLLPATSHSSSLSVQLDAPFERMEAEDFHDELTIVTVTQAALAIRPVDETHFVLHTDQIKNDLEVQMPESVDYYLIRLDDLEEVLHMNVKPYFSRPL</sequence>
<dbReference type="Proteomes" id="UP001418796">
    <property type="component" value="Unassembled WGS sequence"/>
</dbReference>
<evidence type="ECO:0000313" key="1">
    <source>
        <dbReference type="EMBL" id="MEN0641846.1"/>
    </source>
</evidence>
<dbReference type="EMBL" id="JBCITK010000001">
    <property type="protein sequence ID" value="MEN0641846.1"/>
    <property type="molecule type" value="Genomic_DNA"/>
</dbReference>
<organism evidence="1 2">
    <name type="scientific">Alkalicoccobacillus gibsonii</name>
    <dbReference type="NCBI Taxonomy" id="79881"/>
    <lineage>
        <taxon>Bacteria</taxon>
        <taxon>Bacillati</taxon>
        <taxon>Bacillota</taxon>
        <taxon>Bacilli</taxon>
        <taxon>Bacillales</taxon>
        <taxon>Bacillaceae</taxon>
        <taxon>Alkalicoccobacillus</taxon>
    </lineage>
</organism>
<reference evidence="1 2" key="1">
    <citation type="submission" date="2024-03" db="EMBL/GenBank/DDBJ databases">
        <title>Bacilli Hybrid Assemblies.</title>
        <authorList>
            <person name="Kovac J."/>
        </authorList>
    </citation>
    <scope>NUCLEOTIDE SEQUENCE [LARGE SCALE GENOMIC DNA]</scope>
    <source>
        <strain evidence="1 2">FSL R7-0666</strain>
    </source>
</reference>
<evidence type="ECO:0000313" key="2">
    <source>
        <dbReference type="Proteomes" id="UP001418796"/>
    </source>
</evidence>
<accession>A0ABU9VFY5</accession>
<keyword evidence="2" id="KW-1185">Reference proteome</keyword>
<comment type="caution">
    <text evidence="1">The sequence shown here is derived from an EMBL/GenBank/DDBJ whole genome shotgun (WGS) entry which is preliminary data.</text>
</comment>